<accession>A0A316XAX2</accession>
<gene>
    <name evidence="2" type="ORF">C1638_005390</name>
</gene>
<evidence type="ECO:0000259" key="1">
    <source>
        <dbReference type="Pfam" id="PF14534"/>
    </source>
</evidence>
<name>A0A316XAX2_9FLAO</name>
<dbReference type="RefSeq" id="WP_109618866.1">
    <property type="nucleotide sequence ID" value="NZ_PPEI02000001.1"/>
</dbReference>
<evidence type="ECO:0000313" key="2">
    <source>
        <dbReference type="EMBL" id="PWN68030.1"/>
    </source>
</evidence>
<dbReference type="Pfam" id="PF14534">
    <property type="entry name" value="DUF4440"/>
    <property type="match status" value="1"/>
</dbReference>
<protein>
    <submittedName>
        <fullName evidence="2">Nuclear transport factor 2 family protein</fullName>
    </submittedName>
</protein>
<keyword evidence="3" id="KW-1185">Reference proteome</keyword>
<evidence type="ECO:0000313" key="3">
    <source>
        <dbReference type="Proteomes" id="UP000236182"/>
    </source>
</evidence>
<dbReference type="InterPro" id="IPR032710">
    <property type="entry name" value="NTF2-like_dom_sf"/>
</dbReference>
<comment type="caution">
    <text evidence="2">The sequence shown here is derived from an EMBL/GenBank/DDBJ whole genome shotgun (WGS) entry which is preliminary data.</text>
</comment>
<dbReference type="AlphaFoldDB" id="A0A316XAX2"/>
<reference evidence="2" key="1">
    <citation type="submission" date="2018-04" db="EMBL/GenBank/DDBJ databases">
        <title>Draft Genome Sequences of Chryseobacterium lactis NCTC11390T isolated from milk, Chryseobacterium oncorhynchi 701B-08T from rainbow trout, and Chryseobacterium viscerum 687B-08T from diseased fish.</title>
        <authorList>
            <person name="Jeong J.-J."/>
            <person name="Lee Y.J."/>
            <person name="Pathiraja D."/>
            <person name="Park B."/>
            <person name="Choi I.-G."/>
            <person name="Kim K.D."/>
        </authorList>
    </citation>
    <scope>NUCLEOTIDE SEQUENCE [LARGE SCALE GENOMIC DNA]</scope>
    <source>
        <strain evidence="2">701B-08</strain>
    </source>
</reference>
<dbReference type="InterPro" id="IPR027843">
    <property type="entry name" value="DUF4440"/>
</dbReference>
<organism evidence="2 3">
    <name type="scientific">Chryseobacterium oncorhynchi</name>
    <dbReference type="NCBI Taxonomy" id="741074"/>
    <lineage>
        <taxon>Bacteria</taxon>
        <taxon>Pseudomonadati</taxon>
        <taxon>Bacteroidota</taxon>
        <taxon>Flavobacteriia</taxon>
        <taxon>Flavobacteriales</taxon>
        <taxon>Weeksellaceae</taxon>
        <taxon>Chryseobacterium group</taxon>
        <taxon>Chryseobacterium</taxon>
    </lineage>
</organism>
<dbReference type="Proteomes" id="UP000236182">
    <property type="component" value="Unassembled WGS sequence"/>
</dbReference>
<proteinExistence type="predicted"/>
<dbReference type="OrthoDB" id="1357763at2"/>
<sequence>MGKIKILLAFILSNQVVYSQLKETDKLYTTVKKLDSLVFDEGFNKCNLTHYNDIISNDLEFYHDEGGITSGKNAFTSSIENNICKSKEKRKRELVPHTMKVYPMYNDNVLYGLLQEGNHEFFRYNNGKWNKTTRAKFTHLWILEGSKWKLKRVLSYNHQSLK</sequence>
<feature type="domain" description="DUF4440" evidence="1">
    <location>
        <begin position="40"/>
        <end position="150"/>
    </location>
</feature>
<dbReference type="EMBL" id="PPEI02000001">
    <property type="protein sequence ID" value="PWN68030.1"/>
    <property type="molecule type" value="Genomic_DNA"/>
</dbReference>
<dbReference type="SUPFAM" id="SSF54427">
    <property type="entry name" value="NTF2-like"/>
    <property type="match status" value="1"/>
</dbReference>